<dbReference type="SUPFAM" id="SSF63829">
    <property type="entry name" value="Calcium-dependent phosphotriesterase"/>
    <property type="match status" value="1"/>
</dbReference>
<sequence length="341" mass="34323">MPGPAVRTTTILTGALLLLVTGCSSDSGTDKVQTIEAATAAVSPAVSTQPAGAVIPVGNPVSAAVFDGATDTVAMLTPDGRRLLILPATAPGTPLPDGALRDVSLPGGVAALGAPRDGTVAVPAGRSVVRVNLATGETATTPVDGDVQSVALLGDGRMAVGTADGVVHEVDANGTESHRADGLVSVDALGVTGDRLAALDRRQTSVTEVDLADGNLGLALRAGEGATNLTTDGFGRILVTDTTGGELLSFTTDPLMMHQRFPVPNSPFGVAVDEKTGLVWVTVTGTNEVVGFDLSTGIPVEKHRYPTVRQPNSVAVDSDTGVVFVASATGEGVQRIDVAGH</sequence>
<reference evidence="2" key="1">
    <citation type="journal article" date="2019" name="Int. J. Syst. Evol. Microbiol.">
        <title>The Global Catalogue of Microorganisms (GCM) 10K type strain sequencing project: providing services to taxonomists for standard genome sequencing and annotation.</title>
        <authorList>
            <consortium name="The Broad Institute Genomics Platform"/>
            <consortium name="The Broad Institute Genome Sequencing Center for Infectious Disease"/>
            <person name="Wu L."/>
            <person name="Ma J."/>
        </authorList>
    </citation>
    <scope>NUCLEOTIDE SEQUENCE [LARGE SCALE GENOMIC DNA]</scope>
    <source>
        <strain evidence="2">JCM 32206</strain>
    </source>
</reference>
<dbReference type="Proteomes" id="UP001501183">
    <property type="component" value="Unassembled WGS sequence"/>
</dbReference>
<name>A0ABP8NW32_9NOCA</name>
<organism evidence="1 2">
    <name type="scientific">Rhodococcus olei</name>
    <dbReference type="NCBI Taxonomy" id="2161675"/>
    <lineage>
        <taxon>Bacteria</taxon>
        <taxon>Bacillati</taxon>
        <taxon>Actinomycetota</taxon>
        <taxon>Actinomycetes</taxon>
        <taxon>Mycobacteriales</taxon>
        <taxon>Nocardiaceae</taxon>
        <taxon>Rhodococcus</taxon>
    </lineage>
</organism>
<proteinExistence type="predicted"/>
<keyword evidence="2" id="KW-1185">Reference proteome</keyword>
<evidence type="ECO:0000313" key="1">
    <source>
        <dbReference type="EMBL" id="GAA4474422.1"/>
    </source>
</evidence>
<dbReference type="PROSITE" id="PS51257">
    <property type="entry name" value="PROKAR_LIPOPROTEIN"/>
    <property type="match status" value="1"/>
</dbReference>
<gene>
    <name evidence="1" type="ORF">GCM10023094_10010</name>
</gene>
<dbReference type="InterPro" id="IPR015943">
    <property type="entry name" value="WD40/YVTN_repeat-like_dom_sf"/>
</dbReference>
<comment type="caution">
    <text evidence="1">The sequence shown here is derived from an EMBL/GenBank/DDBJ whole genome shotgun (WGS) entry which is preliminary data.</text>
</comment>
<accession>A0ABP8NW32</accession>
<evidence type="ECO:0008006" key="3">
    <source>
        <dbReference type="Google" id="ProtNLM"/>
    </source>
</evidence>
<dbReference type="RefSeq" id="WP_345342659.1">
    <property type="nucleotide sequence ID" value="NZ_BAABFB010000023.1"/>
</dbReference>
<dbReference type="EMBL" id="BAABFB010000023">
    <property type="protein sequence ID" value="GAA4474422.1"/>
    <property type="molecule type" value="Genomic_DNA"/>
</dbReference>
<protein>
    <recommendedName>
        <fullName evidence="3">Streptogramin lyase</fullName>
    </recommendedName>
</protein>
<dbReference type="Gene3D" id="2.130.10.10">
    <property type="entry name" value="YVTN repeat-like/Quinoprotein amine dehydrogenase"/>
    <property type="match status" value="1"/>
</dbReference>
<evidence type="ECO:0000313" key="2">
    <source>
        <dbReference type="Proteomes" id="UP001501183"/>
    </source>
</evidence>